<feature type="compositionally biased region" description="Low complexity" evidence="1">
    <location>
        <begin position="442"/>
        <end position="451"/>
    </location>
</feature>
<evidence type="ECO:0000256" key="1">
    <source>
        <dbReference type="SAM" id="MobiDB-lite"/>
    </source>
</evidence>
<feature type="compositionally biased region" description="Basic and acidic residues" evidence="1">
    <location>
        <begin position="456"/>
        <end position="477"/>
    </location>
</feature>
<dbReference type="InterPro" id="IPR040276">
    <property type="entry name" value="At4g26450-like"/>
</dbReference>
<feature type="region of interest" description="Disordered" evidence="1">
    <location>
        <begin position="1"/>
        <end position="72"/>
    </location>
</feature>
<protein>
    <submittedName>
        <fullName evidence="2">Uncharacterized protein</fullName>
    </submittedName>
</protein>
<dbReference type="PANTHER" id="PTHR36056:SF1">
    <property type="entry name" value="PROTEIN, PUTATIVE-RELATED"/>
    <property type="match status" value="1"/>
</dbReference>
<reference evidence="2" key="2">
    <citation type="journal article" date="2023" name="Plants (Basel)">
        <title>Annotation of the Turnera subulata (Passifloraceae) Draft Genome Reveals the S-Locus Evolved after the Divergence of Turneroideae from Passifloroideae in a Stepwise Manner.</title>
        <authorList>
            <person name="Henning P.M."/>
            <person name="Roalson E.H."/>
            <person name="Mir W."/>
            <person name="McCubbin A.G."/>
            <person name="Shore J.S."/>
        </authorList>
    </citation>
    <scope>NUCLEOTIDE SEQUENCE</scope>
    <source>
        <strain evidence="2">F60SS</strain>
    </source>
</reference>
<comment type="caution">
    <text evidence="2">The sequence shown here is derived from an EMBL/GenBank/DDBJ whole genome shotgun (WGS) entry which is preliminary data.</text>
</comment>
<keyword evidence="3" id="KW-1185">Reference proteome</keyword>
<proteinExistence type="predicted"/>
<name>A0A9Q0FZU9_9ROSI</name>
<feature type="region of interest" description="Disordered" evidence="1">
    <location>
        <begin position="337"/>
        <end position="413"/>
    </location>
</feature>
<dbReference type="EMBL" id="JAKUCV010002962">
    <property type="protein sequence ID" value="KAJ4840775.1"/>
    <property type="molecule type" value="Genomic_DNA"/>
</dbReference>
<dbReference type="PANTHER" id="PTHR36056">
    <property type="entry name" value="PROTEIN, PUTATIVE-RELATED"/>
    <property type="match status" value="1"/>
</dbReference>
<organism evidence="2 3">
    <name type="scientific">Turnera subulata</name>
    <dbReference type="NCBI Taxonomy" id="218843"/>
    <lineage>
        <taxon>Eukaryota</taxon>
        <taxon>Viridiplantae</taxon>
        <taxon>Streptophyta</taxon>
        <taxon>Embryophyta</taxon>
        <taxon>Tracheophyta</taxon>
        <taxon>Spermatophyta</taxon>
        <taxon>Magnoliopsida</taxon>
        <taxon>eudicotyledons</taxon>
        <taxon>Gunneridae</taxon>
        <taxon>Pentapetalae</taxon>
        <taxon>rosids</taxon>
        <taxon>fabids</taxon>
        <taxon>Malpighiales</taxon>
        <taxon>Passifloraceae</taxon>
        <taxon>Turnera</taxon>
    </lineage>
</organism>
<gene>
    <name evidence="2" type="ORF">Tsubulata_021344</name>
</gene>
<dbReference type="AlphaFoldDB" id="A0A9Q0FZU9"/>
<accession>A0A9Q0FZU9</accession>
<sequence>MHARHRSPGNGYRSNSMGMGLGASRISPDNSSRGHGFYNSEYRSFNNRGFGRGRGQFKSYQPPPQPPPRKGDIWMEAGRLAAEYLVSKGMLSQSALSGKWQNASFKKQGEDYPDFRQQEELTQEGRAPVHSRVGGGSSDSGFGRRRYNDDFPSRNYVKGRRRGEHYPRHSGSEWGREYGRGASVSDRTRVSPDMEGENDITSGHYEEPQIGDDFGDAMQKSGSSEVGLEREEAAEMGSVQQKYNYMDEKGSRATSFSDEKDESNEQPSNVADDFQDIGTEDEVKGSSDSYETEQQINPARLSMQHSAVENDHPGNNGSDLLALCKFAKVPTRIRSALTSRVPKSDQIPSNEGGSVSDTGHFRGSVLMVEDGSDDVPNADDVLQNTNRDSNCPGSEISKALPIQPAKDVSGSDTVYGAERGKCVRSQSFPDRIFLHENEKEQSSALTSFRRSSSVKEQGEKRASDGSDLNEAPKKQREWLPSLVTGADGNLPRSGSRENITSSHEERASPDQPEIVAASQDNFLNSYQFPKSGGEPSVTYAQEKQFFPNSFKICDLNLMEASDASDNHRSDPVSLYPNTMATEKAVKVVDVGLSISNANVTGEYTGTTSDSKDIEIIDLENDSTLDAKAYENSRRRMDAPFTGTEGLSSQGQNPEDVADVQIDNLMFSEFLTNFSNCNAVTEDINPIQNEMGLHNGEATLGDDDSIYMSLGEIPLSMPDF</sequence>
<dbReference type="Proteomes" id="UP001141552">
    <property type="component" value="Unassembled WGS sequence"/>
</dbReference>
<feature type="compositionally biased region" description="Polar residues" evidence="1">
    <location>
        <begin position="382"/>
        <end position="392"/>
    </location>
</feature>
<feature type="compositionally biased region" description="Basic and acidic residues" evidence="1">
    <location>
        <begin position="164"/>
        <end position="179"/>
    </location>
</feature>
<dbReference type="OrthoDB" id="765741at2759"/>
<evidence type="ECO:0000313" key="2">
    <source>
        <dbReference type="EMBL" id="KAJ4840775.1"/>
    </source>
</evidence>
<feature type="region of interest" description="Disordered" evidence="1">
    <location>
        <begin position="117"/>
        <end position="319"/>
    </location>
</feature>
<feature type="compositionally biased region" description="Polar residues" evidence="1">
    <location>
        <begin position="346"/>
        <end position="357"/>
    </location>
</feature>
<evidence type="ECO:0000313" key="3">
    <source>
        <dbReference type="Proteomes" id="UP001141552"/>
    </source>
</evidence>
<feature type="region of interest" description="Disordered" evidence="1">
    <location>
        <begin position="438"/>
        <end position="513"/>
    </location>
</feature>
<reference evidence="2" key="1">
    <citation type="submission" date="2022-02" db="EMBL/GenBank/DDBJ databases">
        <authorList>
            <person name="Henning P.M."/>
            <person name="McCubbin A.G."/>
            <person name="Shore J.S."/>
        </authorList>
    </citation>
    <scope>NUCLEOTIDE SEQUENCE</scope>
    <source>
        <strain evidence="2">F60SS</strain>
        <tissue evidence="2">Leaves</tissue>
    </source>
</reference>
<feature type="compositionally biased region" description="Polar residues" evidence="1">
    <location>
        <begin position="286"/>
        <end position="318"/>
    </location>
</feature>